<dbReference type="Pfam" id="PF14715">
    <property type="entry name" value="FixP_N"/>
    <property type="match status" value="1"/>
</dbReference>
<dbReference type="InterPro" id="IPR050597">
    <property type="entry name" value="Cytochrome_c_Oxidase_Subunit"/>
</dbReference>
<dbReference type="InterPro" id="IPR008168">
    <property type="entry name" value="Cyt_C_IC"/>
</dbReference>
<evidence type="ECO:0000256" key="17">
    <source>
        <dbReference type="ARBA" id="ARBA00023065"/>
    </source>
</evidence>
<dbReference type="GO" id="GO:0016491">
    <property type="term" value="F:oxidoreductase activity"/>
    <property type="evidence" value="ECO:0007669"/>
    <property type="project" value="UniProtKB-KW"/>
</dbReference>
<feature type="binding site" description="axial binding residue" evidence="20">
    <location>
        <position position="190"/>
    </location>
    <ligand>
        <name>heme c</name>
        <dbReference type="ChEBI" id="CHEBI:61717"/>
        <label>2</label>
    </ligand>
    <ligandPart>
        <name>Fe</name>
        <dbReference type="ChEBI" id="CHEBI:18248"/>
    </ligandPart>
</feature>
<comment type="function">
    <text evidence="19">C-type cytochrome. Part of the cbb3-type cytochrome c oxidase complex.</text>
</comment>
<keyword evidence="10 19" id="KW-0479">Metal-binding</keyword>
<comment type="caution">
    <text evidence="24">The sequence shown here is derived from an EMBL/GenBank/DDBJ whole genome shotgun (WGS) entry which is preliminary data.</text>
</comment>
<evidence type="ECO:0000259" key="23">
    <source>
        <dbReference type="PROSITE" id="PS51007"/>
    </source>
</evidence>
<evidence type="ECO:0000256" key="9">
    <source>
        <dbReference type="ARBA" id="ARBA00022692"/>
    </source>
</evidence>
<evidence type="ECO:0000256" key="11">
    <source>
        <dbReference type="ARBA" id="ARBA00022737"/>
    </source>
</evidence>
<comment type="cofactor">
    <cofactor evidence="19 21">
        <name>heme c</name>
        <dbReference type="ChEBI" id="CHEBI:61717"/>
    </cofactor>
    <text evidence="19 21">Binds 2 heme C groups per subunit.</text>
</comment>
<keyword evidence="8 19" id="KW-0679">Respiratory chain</keyword>
<dbReference type="InterPro" id="IPR036909">
    <property type="entry name" value="Cyt_c-like_dom_sf"/>
</dbReference>
<evidence type="ECO:0000256" key="20">
    <source>
        <dbReference type="PIRSR" id="PIRSR000006-1"/>
    </source>
</evidence>
<comment type="subunit">
    <text evidence="19">Component of the cbb3-type cytochrome c oxidase.</text>
</comment>
<dbReference type="GO" id="GO:0005886">
    <property type="term" value="C:plasma membrane"/>
    <property type="evidence" value="ECO:0007669"/>
    <property type="project" value="UniProtKB-SubCell"/>
</dbReference>
<dbReference type="InterPro" id="IPR038414">
    <property type="entry name" value="CcoP_N_sf"/>
</dbReference>
<proteinExistence type="inferred from homology"/>
<dbReference type="Proteomes" id="UP000035760">
    <property type="component" value="Unassembled WGS sequence"/>
</dbReference>
<evidence type="ECO:0000256" key="13">
    <source>
        <dbReference type="ARBA" id="ARBA00022982"/>
    </source>
</evidence>
<keyword evidence="13 19" id="KW-0249">Electron transport</keyword>
<feature type="binding site" description="axial binding residue" evidence="20">
    <location>
        <position position="150"/>
    </location>
    <ligand>
        <name>heme c</name>
        <dbReference type="ChEBI" id="CHEBI:61717"/>
        <label>1</label>
    </ligand>
    <ligandPart>
        <name>Fe</name>
        <dbReference type="ChEBI" id="CHEBI:18248"/>
    </ligandPart>
</feature>
<evidence type="ECO:0000256" key="15">
    <source>
        <dbReference type="ARBA" id="ARBA00023002"/>
    </source>
</evidence>
<keyword evidence="9 22" id="KW-0812">Transmembrane</keyword>
<dbReference type="SUPFAM" id="SSF46626">
    <property type="entry name" value="Cytochrome c"/>
    <property type="match status" value="2"/>
</dbReference>
<dbReference type="PANTHER" id="PTHR33751:SF1">
    <property type="entry name" value="CBB3-TYPE CYTOCHROME C OXIDASE SUBUNIT FIXP"/>
    <property type="match status" value="1"/>
</dbReference>
<evidence type="ECO:0000256" key="18">
    <source>
        <dbReference type="ARBA" id="ARBA00023136"/>
    </source>
</evidence>
<protein>
    <recommendedName>
        <fullName evidence="19">Cbb3-type cytochrome c oxidase subunit</fullName>
    </recommendedName>
</protein>
<feature type="binding site" description="covalent" evidence="21">
    <location>
        <position position="149"/>
    </location>
    <ligand>
        <name>heme c</name>
        <dbReference type="ChEBI" id="CHEBI:61717"/>
        <label>1</label>
    </ligand>
</feature>
<feature type="domain" description="Cytochrome c" evidence="23">
    <location>
        <begin position="220"/>
        <end position="315"/>
    </location>
</feature>
<keyword evidence="17 19" id="KW-0406">Ion transport</keyword>
<dbReference type="Gene3D" id="1.10.760.10">
    <property type="entry name" value="Cytochrome c-like domain"/>
    <property type="match status" value="2"/>
</dbReference>
<evidence type="ECO:0000256" key="19">
    <source>
        <dbReference type="PIRNR" id="PIRNR000006"/>
    </source>
</evidence>
<name>W6M425_9GAMM</name>
<evidence type="ECO:0000256" key="6">
    <source>
        <dbReference type="ARBA" id="ARBA00022519"/>
    </source>
</evidence>
<dbReference type="EMBL" id="CBTJ020000020">
    <property type="protein sequence ID" value="CDI01284.1"/>
    <property type="molecule type" value="Genomic_DNA"/>
</dbReference>
<dbReference type="GO" id="GO:1902600">
    <property type="term" value="P:proton transmembrane transport"/>
    <property type="evidence" value="ECO:0007669"/>
    <property type="project" value="UniProtKB-KW"/>
</dbReference>
<evidence type="ECO:0000256" key="10">
    <source>
        <dbReference type="ARBA" id="ARBA00022723"/>
    </source>
</evidence>
<keyword evidence="7 19" id="KW-0349">Heme</keyword>
<keyword evidence="4 19" id="KW-0813">Transport</keyword>
<feature type="binding site" description="covalent" evidence="21">
    <location>
        <position position="146"/>
    </location>
    <ligand>
        <name>heme c</name>
        <dbReference type="ChEBI" id="CHEBI:61717"/>
        <label>1</label>
    </ligand>
</feature>
<evidence type="ECO:0000256" key="4">
    <source>
        <dbReference type="ARBA" id="ARBA00022448"/>
    </source>
</evidence>
<reference evidence="24" key="1">
    <citation type="submission" date="2013-07" db="EMBL/GenBank/DDBJ databases">
        <authorList>
            <person name="McIlroy S."/>
        </authorList>
    </citation>
    <scope>NUCLEOTIDE SEQUENCE [LARGE SCALE GENOMIC DNA]</scope>
    <source>
        <strain evidence="24">Run_A_D11</strain>
    </source>
</reference>
<comment type="similarity">
    <text evidence="3 19">Belongs to the CcoP / FixP family.</text>
</comment>
<dbReference type="Pfam" id="PF13442">
    <property type="entry name" value="Cytochrome_CBB3"/>
    <property type="match status" value="2"/>
</dbReference>
<dbReference type="InterPro" id="IPR009056">
    <property type="entry name" value="Cyt_c-like_dom"/>
</dbReference>
<dbReference type="PIRSF" id="PIRSF000006">
    <property type="entry name" value="Cbb3-Cox_fixP"/>
    <property type="match status" value="1"/>
</dbReference>
<keyword evidence="16 19" id="KW-0408">Iron</keyword>
<organism evidence="24 25">
    <name type="scientific">Candidatus Competibacter denitrificans Run_A_D11</name>
    <dbReference type="NCBI Taxonomy" id="1400863"/>
    <lineage>
        <taxon>Bacteria</taxon>
        <taxon>Pseudomonadati</taxon>
        <taxon>Pseudomonadota</taxon>
        <taxon>Gammaproteobacteria</taxon>
        <taxon>Candidatus Competibacteraceae</taxon>
        <taxon>Candidatus Competibacter</taxon>
    </lineage>
</organism>
<keyword evidence="18 19" id="KW-0472">Membrane</keyword>
<keyword evidence="14 22" id="KW-1133">Transmembrane helix</keyword>
<evidence type="ECO:0000256" key="22">
    <source>
        <dbReference type="SAM" id="Phobius"/>
    </source>
</evidence>
<dbReference type="GO" id="GO:0020037">
    <property type="term" value="F:heme binding"/>
    <property type="evidence" value="ECO:0007669"/>
    <property type="project" value="InterPro"/>
</dbReference>
<dbReference type="PROSITE" id="PS51007">
    <property type="entry name" value="CYTC"/>
    <property type="match status" value="2"/>
</dbReference>
<evidence type="ECO:0000256" key="21">
    <source>
        <dbReference type="PIRSR" id="PIRSR000006-2"/>
    </source>
</evidence>
<sequence length="318" mass="35333">MSENTQNKQQGPGAVQTTGHAWDGDLQEYNNPLPRWWLWCFYGTVVFSVIYWFIYPSWPVGQTWLKGFGTVSYTVVDKATGKEKPQEYRWNTRSLLLEDLDNAANNAQRKAMLAKVRAASFDEIVKDPKMMEFARSVGKGLFGDNCAACHGRGGEGVVGLYPNLTDDDWLWGGSMAQIHQTLLQGRNGFMPAFGQVLKPEQVDDVAEYVLTLSAETRPSDASERGKEIFQGQVGGCYYCHGADAKGLASQGSANLTDKIWTVINLPAQKALQDKKNLLKTLVANGVSNTRIMPFWKGRLQDDDIKLLAVYVHQLGGTK</sequence>
<dbReference type="AlphaFoldDB" id="W6M425"/>
<dbReference type="PANTHER" id="PTHR33751">
    <property type="entry name" value="CBB3-TYPE CYTOCHROME C OXIDASE SUBUNIT FIXP"/>
    <property type="match status" value="1"/>
</dbReference>
<keyword evidence="15 19" id="KW-0560">Oxidoreductase</keyword>
<keyword evidence="12 19" id="KW-0375">Hydrogen ion transport</keyword>
<reference evidence="24" key="2">
    <citation type="submission" date="2014-03" db="EMBL/GenBank/DDBJ databases">
        <title>Candidatus Competibacter-lineage genomes retrieved from metagenomes reveal functional metabolic diversity.</title>
        <authorList>
            <person name="McIlroy S.J."/>
            <person name="Albertsen M."/>
            <person name="Andresen E.K."/>
            <person name="Saunders A.M."/>
            <person name="Kristiansen R."/>
            <person name="Stokholm-Bjerregaard M."/>
            <person name="Nielsen K.L."/>
            <person name="Nielsen P.H."/>
        </authorList>
    </citation>
    <scope>NUCLEOTIDE SEQUENCE</scope>
    <source>
        <strain evidence="24">Run_A_D11</strain>
    </source>
</reference>
<feature type="binding site" description="covalent" evidence="21">
    <location>
        <position position="239"/>
    </location>
    <ligand>
        <name>heme c</name>
        <dbReference type="ChEBI" id="CHEBI:61717"/>
        <label>2</label>
    </ligand>
</feature>
<comment type="pathway">
    <text evidence="2 19">Energy metabolism; oxidative phosphorylation.</text>
</comment>
<feature type="binding site" description="covalent" evidence="21">
    <location>
        <position position="236"/>
    </location>
    <ligand>
        <name>heme c</name>
        <dbReference type="ChEBI" id="CHEBI:61717"/>
        <label>2</label>
    </ligand>
</feature>
<evidence type="ECO:0000313" key="25">
    <source>
        <dbReference type="Proteomes" id="UP000035760"/>
    </source>
</evidence>
<evidence type="ECO:0000256" key="12">
    <source>
        <dbReference type="ARBA" id="ARBA00022781"/>
    </source>
</evidence>
<dbReference type="UniPathway" id="UPA00705"/>
<dbReference type="GO" id="GO:0009055">
    <property type="term" value="F:electron transfer activity"/>
    <property type="evidence" value="ECO:0007669"/>
    <property type="project" value="InterPro"/>
</dbReference>
<evidence type="ECO:0000313" key="24">
    <source>
        <dbReference type="EMBL" id="CDI01284.1"/>
    </source>
</evidence>
<evidence type="ECO:0000256" key="1">
    <source>
        <dbReference type="ARBA" id="ARBA00004533"/>
    </source>
</evidence>
<keyword evidence="11" id="KW-0677">Repeat</keyword>
<dbReference type="GO" id="GO:0005506">
    <property type="term" value="F:iron ion binding"/>
    <property type="evidence" value="ECO:0007669"/>
    <property type="project" value="InterPro"/>
</dbReference>
<feature type="binding site" description="axial binding residue" evidence="20">
    <location>
        <position position="292"/>
    </location>
    <ligand>
        <name>heme c</name>
        <dbReference type="ChEBI" id="CHEBI:61717"/>
        <label>1</label>
    </ligand>
    <ligandPart>
        <name>Fe</name>
        <dbReference type="ChEBI" id="CHEBI:18248"/>
    </ligandPart>
</feature>
<comment type="subcellular location">
    <subcellularLocation>
        <location evidence="1 19">Cell inner membrane</location>
    </subcellularLocation>
</comment>
<dbReference type="STRING" id="1400863.BN873_150072"/>
<dbReference type="OrthoDB" id="9811281at2"/>
<keyword evidence="6 19" id="KW-0997">Cell inner membrane</keyword>
<evidence type="ECO:0000256" key="16">
    <source>
        <dbReference type="ARBA" id="ARBA00023004"/>
    </source>
</evidence>
<dbReference type="RefSeq" id="WP_048670401.1">
    <property type="nucleotide sequence ID" value="NZ_CBTJ020000020.1"/>
</dbReference>
<feature type="transmembrane region" description="Helical" evidence="22">
    <location>
        <begin position="36"/>
        <end position="55"/>
    </location>
</feature>
<keyword evidence="5 19" id="KW-1003">Cell membrane</keyword>
<dbReference type="GO" id="GO:0006119">
    <property type="term" value="P:oxidative phosphorylation"/>
    <property type="evidence" value="ECO:0007669"/>
    <property type="project" value="UniProtKB-UniPathway"/>
</dbReference>
<keyword evidence="25" id="KW-1185">Reference proteome</keyword>
<feature type="binding site" description="axial binding residue" evidence="20">
    <location>
        <position position="240"/>
    </location>
    <ligand>
        <name>heme c</name>
        <dbReference type="ChEBI" id="CHEBI:61717"/>
        <label>2</label>
    </ligand>
    <ligandPart>
        <name>Fe</name>
        <dbReference type="ChEBI" id="CHEBI:18248"/>
    </ligandPart>
</feature>
<dbReference type="Gene3D" id="6.10.280.130">
    <property type="match status" value="1"/>
</dbReference>
<evidence type="ECO:0000256" key="14">
    <source>
        <dbReference type="ARBA" id="ARBA00022989"/>
    </source>
</evidence>
<accession>W6M425</accession>
<evidence type="ECO:0000256" key="5">
    <source>
        <dbReference type="ARBA" id="ARBA00022475"/>
    </source>
</evidence>
<dbReference type="InterPro" id="IPR004678">
    <property type="entry name" value="Cyt_c_oxidase_cbb3_su3"/>
</dbReference>
<dbReference type="PRINTS" id="PR00605">
    <property type="entry name" value="CYTCHROMECIC"/>
</dbReference>
<feature type="domain" description="Cytochrome c" evidence="23">
    <location>
        <begin position="133"/>
        <end position="213"/>
    </location>
</feature>
<evidence type="ECO:0000256" key="8">
    <source>
        <dbReference type="ARBA" id="ARBA00022660"/>
    </source>
</evidence>
<evidence type="ECO:0000256" key="3">
    <source>
        <dbReference type="ARBA" id="ARBA00006113"/>
    </source>
</evidence>
<evidence type="ECO:0000256" key="7">
    <source>
        <dbReference type="ARBA" id="ARBA00022617"/>
    </source>
</evidence>
<dbReference type="NCBIfam" id="TIGR00782">
    <property type="entry name" value="ccoP"/>
    <property type="match status" value="1"/>
</dbReference>
<evidence type="ECO:0000256" key="2">
    <source>
        <dbReference type="ARBA" id="ARBA00004673"/>
    </source>
</evidence>
<gene>
    <name evidence="24" type="ORF">BN873_150072</name>
</gene>
<dbReference type="InterPro" id="IPR032858">
    <property type="entry name" value="CcoP_N"/>
</dbReference>